<dbReference type="AlphaFoldDB" id="A0A9E7HDU2"/>
<feature type="region of interest" description="Disordered" evidence="1">
    <location>
        <begin position="1"/>
        <end position="25"/>
    </location>
</feature>
<proteinExistence type="predicted"/>
<sequence>MEEPQAQHFHRPLPAVSKTSEHPSPQWHQCQKKLLCPLDLSSCADAEHRMLMVSAPVDVAVEAFQ</sequence>
<reference evidence="2" key="1">
    <citation type="submission" date="2022-05" db="EMBL/GenBank/DDBJ databases">
        <title>The Musa troglodytarum L. genome provides insights into the mechanism of non-climacteric behaviour and enrichment of carotenoids.</title>
        <authorList>
            <person name="Wang J."/>
        </authorList>
    </citation>
    <scope>NUCLEOTIDE SEQUENCE</scope>
    <source>
        <tissue evidence="2">Leaf</tissue>
    </source>
</reference>
<gene>
    <name evidence="2" type="ORF">MUK42_12977</name>
</gene>
<dbReference type="Proteomes" id="UP001055439">
    <property type="component" value="Chromosome 8"/>
</dbReference>
<name>A0A9E7HDU2_9LILI</name>
<dbReference type="EMBL" id="CP097510">
    <property type="protein sequence ID" value="URE28277.1"/>
    <property type="molecule type" value="Genomic_DNA"/>
</dbReference>
<protein>
    <submittedName>
        <fullName evidence="2">Uncharacterized protein</fullName>
    </submittedName>
</protein>
<organism evidence="2 3">
    <name type="scientific">Musa troglodytarum</name>
    <name type="common">fe'i banana</name>
    <dbReference type="NCBI Taxonomy" id="320322"/>
    <lineage>
        <taxon>Eukaryota</taxon>
        <taxon>Viridiplantae</taxon>
        <taxon>Streptophyta</taxon>
        <taxon>Embryophyta</taxon>
        <taxon>Tracheophyta</taxon>
        <taxon>Spermatophyta</taxon>
        <taxon>Magnoliopsida</taxon>
        <taxon>Liliopsida</taxon>
        <taxon>Zingiberales</taxon>
        <taxon>Musaceae</taxon>
        <taxon>Musa</taxon>
    </lineage>
</organism>
<accession>A0A9E7HDU2</accession>
<evidence type="ECO:0000313" key="2">
    <source>
        <dbReference type="EMBL" id="URE28277.1"/>
    </source>
</evidence>
<evidence type="ECO:0000313" key="3">
    <source>
        <dbReference type="Proteomes" id="UP001055439"/>
    </source>
</evidence>
<evidence type="ECO:0000256" key="1">
    <source>
        <dbReference type="SAM" id="MobiDB-lite"/>
    </source>
</evidence>
<keyword evidence="3" id="KW-1185">Reference proteome</keyword>